<evidence type="ECO:0000313" key="10">
    <source>
        <dbReference type="Proteomes" id="UP000030700"/>
    </source>
</evidence>
<feature type="transmembrane region" description="Helical" evidence="8">
    <location>
        <begin position="47"/>
        <end position="67"/>
    </location>
</feature>
<evidence type="ECO:0000313" key="9">
    <source>
        <dbReference type="EMBL" id="GAK48794.1"/>
    </source>
</evidence>
<comment type="subcellular location">
    <subcellularLocation>
        <location evidence="1">Cell membrane</location>
        <topology evidence="1">Multi-pass membrane protein</topology>
    </subcellularLocation>
</comment>
<dbReference type="Gene3D" id="1.10.3860.10">
    <property type="entry name" value="Sodium:dicarboxylate symporter"/>
    <property type="match status" value="1"/>
</dbReference>
<protein>
    <submittedName>
        <fullName evidence="9">Sodium:dicarboxylate symporter</fullName>
    </submittedName>
</protein>
<evidence type="ECO:0000256" key="7">
    <source>
        <dbReference type="ARBA" id="ARBA00023136"/>
    </source>
</evidence>
<dbReference type="EMBL" id="DF820455">
    <property type="protein sequence ID" value="GAK48794.1"/>
    <property type="molecule type" value="Genomic_DNA"/>
</dbReference>
<feature type="transmembrane region" description="Helical" evidence="8">
    <location>
        <begin position="110"/>
        <end position="129"/>
    </location>
</feature>
<keyword evidence="3" id="KW-1003">Cell membrane</keyword>
<keyword evidence="5" id="KW-0769">Symport</keyword>
<reference evidence="9" key="1">
    <citation type="journal article" date="2015" name="PeerJ">
        <title>First genomic representation of candidate bacterial phylum KSB3 points to enhanced environmental sensing as a trigger of wastewater bulking.</title>
        <authorList>
            <person name="Sekiguchi Y."/>
            <person name="Ohashi A."/>
            <person name="Parks D.H."/>
            <person name="Yamauchi T."/>
            <person name="Tyson G.W."/>
            <person name="Hugenholtz P."/>
        </authorList>
    </citation>
    <scope>NUCLEOTIDE SEQUENCE [LARGE SCALE GENOMIC DNA]</scope>
</reference>
<dbReference type="SUPFAM" id="SSF118215">
    <property type="entry name" value="Proton glutamate symport protein"/>
    <property type="match status" value="1"/>
</dbReference>
<evidence type="ECO:0000256" key="6">
    <source>
        <dbReference type="ARBA" id="ARBA00022989"/>
    </source>
</evidence>
<keyword evidence="2" id="KW-0813">Transport</keyword>
<feature type="transmembrane region" description="Helical" evidence="8">
    <location>
        <begin position="179"/>
        <end position="205"/>
    </location>
</feature>
<evidence type="ECO:0000256" key="8">
    <source>
        <dbReference type="SAM" id="Phobius"/>
    </source>
</evidence>
<dbReference type="STRING" id="1499966.U14_00001"/>
<accession>A0A0S6VP69</accession>
<feature type="transmembrane region" description="Helical" evidence="8">
    <location>
        <begin position="12"/>
        <end position="35"/>
    </location>
</feature>
<dbReference type="Proteomes" id="UP000030700">
    <property type="component" value="Unassembled WGS sequence"/>
</dbReference>
<dbReference type="GO" id="GO:0006835">
    <property type="term" value="P:dicarboxylic acid transport"/>
    <property type="evidence" value="ECO:0007669"/>
    <property type="project" value="TreeGrafter"/>
</dbReference>
<keyword evidence="7 8" id="KW-0472">Membrane</keyword>
<dbReference type="FunFam" id="1.10.3860.10:FF:000001">
    <property type="entry name" value="C4-dicarboxylate transport protein"/>
    <property type="match status" value="1"/>
</dbReference>
<evidence type="ECO:0000256" key="4">
    <source>
        <dbReference type="ARBA" id="ARBA00022692"/>
    </source>
</evidence>
<dbReference type="InterPro" id="IPR036458">
    <property type="entry name" value="Na:dicarbo_symporter_sf"/>
</dbReference>
<dbReference type="PRINTS" id="PR00173">
    <property type="entry name" value="EDTRNSPORT"/>
</dbReference>
<evidence type="ECO:0000256" key="3">
    <source>
        <dbReference type="ARBA" id="ARBA00022475"/>
    </source>
</evidence>
<dbReference type="GO" id="GO:0005886">
    <property type="term" value="C:plasma membrane"/>
    <property type="evidence" value="ECO:0007669"/>
    <property type="project" value="UniProtKB-SubCell"/>
</dbReference>
<evidence type="ECO:0000256" key="1">
    <source>
        <dbReference type="ARBA" id="ARBA00004651"/>
    </source>
</evidence>
<dbReference type="PANTHER" id="PTHR42865:SF7">
    <property type="entry name" value="PROTON_GLUTAMATE-ASPARTATE SYMPORTER"/>
    <property type="match status" value="1"/>
</dbReference>
<gene>
    <name evidence="9" type="ORF">U14_00001</name>
</gene>
<evidence type="ECO:0000256" key="5">
    <source>
        <dbReference type="ARBA" id="ARBA00022847"/>
    </source>
</evidence>
<evidence type="ECO:0000256" key="2">
    <source>
        <dbReference type="ARBA" id="ARBA00022448"/>
    </source>
</evidence>
<sequence length="371" mass="39475">MIKPVGTLFLRLISMLIVPLVFSTVIIGAASAGNVQRLGRLGRKTVLLYLLTTTLSLLIGVSLAYMLQPGVGVELQPDAQAAPTETPPLVDTLLKVVPTNIIAAFAEGNILQILIVAILFGISLSLAGFRGKPVEKFFEAFAEIMFKMTSLVLDFAPYAVFALIASVSGHYGLDVLLPLFKLIAVMYLGYLMQALLVYGTLLHFWGRLSLSRFFKGVFEAVTVAFSTSSSSATLPITMHCAEEHLGVSRNVTSFVLPFGANINLDGTTLYHGVCALFVAQVYGIELNVEQYAAIILTALFASIGTAGIPGAGLMTLPIILHQARLPIEGIALIAGVDRILDMARSTINVLGDACVSVVVAESEGEMTAPEA</sequence>
<organism evidence="9">
    <name type="scientific">Candidatus Moduliflexus flocculans</name>
    <dbReference type="NCBI Taxonomy" id="1499966"/>
    <lineage>
        <taxon>Bacteria</taxon>
        <taxon>Candidatus Moduliflexota</taxon>
        <taxon>Candidatus Moduliflexia</taxon>
        <taxon>Candidatus Moduliflexales</taxon>
        <taxon>Candidatus Moduliflexaceae</taxon>
    </lineage>
</organism>
<dbReference type="Pfam" id="PF00375">
    <property type="entry name" value="SDF"/>
    <property type="match status" value="1"/>
</dbReference>
<keyword evidence="4 8" id="KW-0812">Transmembrane</keyword>
<name>A0A0S6VP69_9BACT</name>
<proteinExistence type="predicted"/>
<keyword evidence="10" id="KW-1185">Reference proteome</keyword>
<dbReference type="InterPro" id="IPR001991">
    <property type="entry name" value="Na-dicarboxylate_symporter"/>
</dbReference>
<dbReference type="AlphaFoldDB" id="A0A0S6VP69"/>
<dbReference type="PANTHER" id="PTHR42865">
    <property type="entry name" value="PROTON/GLUTAMATE-ASPARTATE SYMPORTER"/>
    <property type="match status" value="1"/>
</dbReference>
<dbReference type="HOGENOM" id="CLU_019375_7_1_0"/>
<feature type="transmembrane region" description="Helical" evidence="8">
    <location>
        <begin position="150"/>
        <end position="173"/>
    </location>
</feature>
<keyword evidence="6 8" id="KW-1133">Transmembrane helix</keyword>
<dbReference type="GO" id="GO:0015293">
    <property type="term" value="F:symporter activity"/>
    <property type="evidence" value="ECO:0007669"/>
    <property type="project" value="UniProtKB-KW"/>
</dbReference>